<evidence type="ECO:0000256" key="9">
    <source>
        <dbReference type="HAMAP-Rule" id="MF_01815"/>
    </source>
</evidence>
<organism evidence="12 13">
    <name type="scientific">Gallibacter intestinalis</name>
    <dbReference type="NCBI Taxonomy" id="2779356"/>
    <lineage>
        <taxon>Bacteria</taxon>
        <taxon>Bacillati</taxon>
        <taxon>Bacillota</taxon>
        <taxon>Clostridia</taxon>
        <taxon>Eubacteriales</taxon>
        <taxon>Eubacteriaceae</taxon>
        <taxon>Gallibacter</taxon>
    </lineage>
</organism>
<keyword evidence="3 9" id="KW-0808">Transferase</keyword>
<dbReference type="InterPro" id="IPR013751">
    <property type="entry name" value="ACP_syn_III_N"/>
</dbReference>
<keyword evidence="9" id="KW-0963">Cytoplasm</keyword>
<dbReference type="Proteomes" id="UP001516588">
    <property type="component" value="Unassembled WGS sequence"/>
</dbReference>
<comment type="caution">
    <text evidence="12">The sequence shown here is derived from an EMBL/GenBank/DDBJ whole genome shotgun (WGS) entry which is preliminary data.</text>
</comment>
<protein>
    <recommendedName>
        <fullName evidence="9">Beta-ketoacyl-[acyl-carrier-protein] synthase III</fullName>
        <shortName evidence="9">Beta-ketoacyl-ACP synthase III</shortName>
        <shortName evidence="9">KAS III</shortName>
        <ecNumber evidence="9">2.3.1.180</ecNumber>
    </recommendedName>
    <alternativeName>
        <fullName evidence="9">3-oxoacyl-[acyl-carrier-protein] synthase 3</fullName>
    </alternativeName>
    <alternativeName>
        <fullName evidence="9">3-oxoacyl-[acyl-carrier-protein] synthase III</fullName>
    </alternativeName>
</protein>
<dbReference type="CDD" id="cd00830">
    <property type="entry name" value="KAS_III"/>
    <property type="match status" value="1"/>
</dbReference>
<dbReference type="Gene3D" id="3.40.47.10">
    <property type="match status" value="1"/>
</dbReference>
<sequence length="309" mass="33101">MSFSILGTGSAFGSRVITNGDFEKMLDTSDEWIRTRTGIRERHTLAEGESLTQLACKAASGALEMAGLTPQDMDYIICATVTADYKTPAQACVIQKELGATCPAFDINAGCSGFVYALNVANGFFAVNPDIKVLVIGADAITRLMDWNDRSTAVLFGDASGAVVLGKGNGLKALTIKAKGNTDYLYCINEKDEYVHMAGQKVFQFAVSSMVRDIKKVVKDAGITFNDVDHILLHQANMRIIDFGIEKLGIPPEKFPVNIYKTGNTSAASIPALLDETVRSGAFKKGEMVVMSAFGAGLTSGAAVIEWEI</sequence>
<evidence type="ECO:0000256" key="8">
    <source>
        <dbReference type="ARBA" id="ARBA00023315"/>
    </source>
</evidence>
<feature type="region of interest" description="ACP-binding" evidence="9">
    <location>
        <begin position="235"/>
        <end position="239"/>
    </location>
</feature>
<dbReference type="InterPro" id="IPR013747">
    <property type="entry name" value="ACP_syn_III_C"/>
</dbReference>
<feature type="active site" evidence="9">
    <location>
        <position position="234"/>
    </location>
</feature>
<dbReference type="NCBIfam" id="TIGR00747">
    <property type="entry name" value="fabH"/>
    <property type="match status" value="1"/>
</dbReference>
<accession>A0ABR9QWR0</accession>
<comment type="subcellular location">
    <subcellularLocation>
        <location evidence="9">Cytoplasm</location>
    </subcellularLocation>
</comment>
<comment type="domain">
    <text evidence="9">The last Arg residue of the ACP-binding site is essential for the weak association between ACP/AcpP and FabH.</text>
</comment>
<gene>
    <name evidence="9" type="primary">fabH</name>
    <name evidence="12" type="ORF">INF20_03350</name>
</gene>
<comment type="subunit">
    <text evidence="9">Homodimer.</text>
</comment>
<feature type="active site" evidence="9">
    <location>
        <position position="111"/>
    </location>
</feature>
<dbReference type="EC" id="2.3.1.180" evidence="9"/>
<dbReference type="PANTHER" id="PTHR43091">
    <property type="entry name" value="3-OXOACYL-[ACYL-CARRIER-PROTEIN] SYNTHASE"/>
    <property type="match status" value="1"/>
</dbReference>
<evidence type="ECO:0000259" key="10">
    <source>
        <dbReference type="Pfam" id="PF08541"/>
    </source>
</evidence>
<dbReference type="InterPro" id="IPR016039">
    <property type="entry name" value="Thiolase-like"/>
</dbReference>
<dbReference type="SUPFAM" id="SSF53901">
    <property type="entry name" value="Thiolase-like"/>
    <property type="match status" value="1"/>
</dbReference>
<dbReference type="RefSeq" id="WP_226384985.1">
    <property type="nucleotide sequence ID" value="NZ_JADCKA010000004.1"/>
</dbReference>
<dbReference type="HAMAP" id="MF_01815">
    <property type="entry name" value="FabH"/>
    <property type="match status" value="1"/>
</dbReference>
<keyword evidence="8 9" id="KW-0012">Acyltransferase</keyword>
<evidence type="ECO:0000256" key="7">
    <source>
        <dbReference type="ARBA" id="ARBA00023268"/>
    </source>
</evidence>
<evidence type="ECO:0000259" key="11">
    <source>
        <dbReference type="Pfam" id="PF08545"/>
    </source>
</evidence>
<name>A0ABR9QWR0_9FIRM</name>
<evidence type="ECO:0000256" key="1">
    <source>
        <dbReference type="ARBA" id="ARBA00008642"/>
    </source>
</evidence>
<feature type="domain" description="Beta-ketoacyl-[acyl-carrier-protein] synthase III C-terminal" evidence="10">
    <location>
        <begin position="219"/>
        <end position="307"/>
    </location>
</feature>
<reference evidence="12 13" key="1">
    <citation type="submission" date="2020-10" db="EMBL/GenBank/DDBJ databases">
        <title>ChiBAC.</title>
        <authorList>
            <person name="Zenner C."/>
            <person name="Hitch T.C.A."/>
            <person name="Clavel T."/>
        </authorList>
    </citation>
    <scope>NUCLEOTIDE SEQUENCE [LARGE SCALE GENOMIC DNA]</scope>
    <source>
        <strain evidence="12 13">DSM 108706</strain>
    </source>
</reference>
<comment type="function">
    <text evidence="9">Catalyzes the condensation reaction of fatty acid synthesis by the addition to an acyl acceptor of two carbons from malonyl-ACP. Catalyzes the first condensation reaction which initiates fatty acid synthesis and may therefore play a role in governing the total rate of fatty acid production. Possesses both acetoacetyl-ACP synthase and acetyl transacylase activities. Its substrate specificity determines the biosynthesis of branched-chain and/or straight-chain of fatty acids.</text>
</comment>
<dbReference type="PANTHER" id="PTHR43091:SF1">
    <property type="entry name" value="BETA-KETOACYL-[ACYL-CARRIER-PROTEIN] SYNTHASE III, CHLOROPLASTIC"/>
    <property type="match status" value="1"/>
</dbReference>
<keyword evidence="7 9" id="KW-0511">Multifunctional enzyme</keyword>
<dbReference type="InterPro" id="IPR004655">
    <property type="entry name" value="FabH"/>
</dbReference>
<feature type="domain" description="Beta-ketoacyl-[acyl-carrier-protein] synthase III N-terminal" evidence="11">
    <location>
        <begin position="105"/>
        <end position="172"/>
    </location>
</feature>
<dbReference type="Pfam" id="PF08541">
    <property type="entry name" value="ACP_syn_III_C"/>
    <property type="match status" value="1"/>
</dbReference>
<evidence type="ECO:0000313" key="13">
    <source>
        <dbReference type="Proteomes" id="UP001516588"/>
    </source>
</evidence>
<comment type="pathway">
    <text evidence="9">Lipid metabolism; fatty acid biosynthesis.</text>
</comment>
<evidence type="ECO:0000313" key="12">
    <source>
        <dbReference type="EMBL" id="MBE5035315.1"/>
    </source>
</evidence>
<comment type="catalytic activity">
    <reaction evidence="9">
        <text>malonyl-[ACP] + acetyl-CoA + H(+) = 3-oxobutanoyl-[ACP] + CO2 + CoA</text>
        <dbReference type="Rhea" id="RHEA:12080"/>
        <dbReference type="Rhea" id="RHEA-COMP:9623"/>
        <dbReference type="Rhea" id="RHEA-COMP:9625"/>
        <dbReference type="ChEBI" id="CHEBI:15378"/>
        <dbReference type="ChEBI" id="CHEBI:16526"/>
        <dbReference type="ChEBI" id="CHEBI:57287"/>
        <dbReference type="ChEBI" id="CHEBI:57288"/>
        <dbReference type="ChEBI" id="CHEBI:78449"/>
        <dbReference type="ChEBI" id="CHEBI:78450"/>
        <dbReference type="EC" id="2.3.1.180"/>
    </reaction>
</comment>
<dbReference type="EMBL" id="JADCKA010000004">
    <property type="protein sequence ID" value="MBE5035315.1"/>
    <property type="molecule type" value="Genomic_DNA"/>
</dbReference>
<keyword evidence="5 9" id="KW-0443">Lipid metabolism</keyword>
<evidence type="ECO:0000256" key="6">
    <source>
        <dbReference type="ARBA" id="ARBA00023160"/>
    </source>
</evidence>
<dbReference type="Pfam" id="PF08545">
    <property type="entry name" value="ACP_syn_III"/>
    <property type="match status" value="1"/>
</dbReference>
<feature type="active site" evidence="9">
    <location>
        <position position="264"/>
    </location>
</feature>
<keyword evidence="13" id="KW-1185">Reference proteome</keyword>
<evidence type="ECO:0000256" key="5">
    <source>
        <dbReference type="ARBA" id="ARBA00023098"/>
    </source>
</evidence>
<keyword evidence="6 9" id="KW-0275">Fatty acid biosynthesis</keyword>
<evidence type="ECO:0000256" key="3">
    <source>
        <dbReference type="ARBA" id="ARBA00022679"/>
    </source>
</evidence>
<proteinExistence type="inferred from homology"/>
<keyword evidence="4 9" id="KW-0276">Fatty acid metabolism</keyword>
<comment type="similarity">
    <text evidence="1 9">Belongs to the thiolase-like superfamily. FabH family.</text>
</comment>
<keyword evidence="2 9" id="KW-0444">Lipid biosynthesis</keyword>
<dbReference type="NCBIfam" id="NF006829">
    <property type="entry name" value="PRK09352.1"/>
    <property type="match status" value="1"/>
</dbReference>
<evidence type="ECO:0000256" key="4">
    <source>
        <dbReference type="ARBA" id="ARBA00022832"/>
    </source>
</evidence>
<evidence type="ECO:0000256" key="2">
    <source>
        <dbReference type="ARBA" id="ARBA00022516"/>
    </source>
</evidence>